<protein>
    <submittedName>
        <fullName evidence="2">Uncharacterized protein</fullName>
    </submittedName>
</protein>
<accession>A0A4P7NQT9</accession>
<reference evidence="2 3" key="1">
    <citation type="journal article" date="2019" name="Mol. Biol. Evol.">
        <title>Blast fungal genomes show frequent chromosomal changes, gene gains and losses, and effector gene turnover.</title>
        <authorList>
            <person name="Gomez Luciano L.B."/>
            <person name="Jason Tsai I."/>
            <person name="Chuma I."/>
            <person name="Tosa Y."/>
            <person name="Chen Y.H."/>
            <person name="Li J.Y."/>
            <person name="Li M.Y."/>
            <person name="Jade Lu M.Y."/>
            <person name="Nakayashiki H."/>
            <person name="Li W.H."/>
        </authorList>
    </citation>
    <scope>NUCLEOTIDE SEQUENCE [LARGE SCALE GENOMIC DNA]</scope>
    <source>
        <strain evidence="2">MZ5-1-6</strain>
    </source>
</reference>
<dbReference type="AlphaFoldDB" id="A0A4P7NQT9"/>
<evidence type="ECO:0000313" key="2">
    <source>
        <dbReference type="EMBL" id="QBZ64659.1"/>
    </source>
</evidence>
<dbReference type="Proteomes" id="UP000294847">
    <property type="component" value="Chromosome 6"/>
</dbReference>
<dbReference type="EMBL" id="CP034209">
    <property type="protein sequence ID" value="QBZ64659.1"/>
    <property type="molecule type" value="Genomic_DNA"/>
</dbReference>
<proteinExistence type="predicted"/>
<name>A0A4P7NQT9_PYROR</name>
<gene>
    <name evidence="2" type="ORF">PoMZ_06357</name>
</gene>
<dbReference type="VEuPathDB" id="FungiDB:M_BR32_EuGene_00072081"/>
<organism evidence="2 3">
    <name type="scientific">Pyricularia oryzae</name>
    <name type="common">Rice blast fungus</name>
    <name type="synonym">Magnaporthe oryzae</name>
    <dbReference type="NCBI Taxonomy" id="318829"/>
    <lineage>
        <taxon>Eukaryota</taxon>
        <taxon>Fungi</taxon>
        <taxon>Dikarya</taxon>
        <taxon>Ascomycota</taxon>
        <taxon>Pezizomycotina</taxon>
        <taxon>Sordariomycetes</taxon>
        <taxon>Sordariomycetidae</taxon>
        <taxon>Magnaporthales</taxon>
        <taxon>Pyriculariaceae</taxon>
        <taxon>Pyricularia</taxon>
    </lineage>
</organism>
<feature type="region of interest" description="Disordered" evidence="1">
    <location>
        <begin position="17"/>
        <end position="52"/>
    </location>
</feature>
<evidence type="ECO:0000313" key="3">
    <source>
        <dbReference type="Proteomes" id="UP000294847"/>
    </source>
</evidence>
<sequence>MAVMTSFTAPCFPVIEAGRSGYNQKPDEEDEYRLQGRSGYNKGNDDEEEEKK</sequence>
<evidence type="ECO:0000256" key="1">
    <source>
        <dbReference type="SAM" id="MobiDB-lite"/>
    </source>
</evidence>